<name>A0A9Q0C4Z2_9POAL</name>
<dbReference type="Proteomes" id="UP001151287">
    <property type="component" value="Unassembled WGS sequence"/>
</dbReference>
<dbReference type="OrthoDB" id="1431247at2759"/>
<evidence type="ECO:0000256" key="5">
    <source>
        <dbReference type="SAM" id="Phobius"/>
    </source>
</evidence>
<keyword evidence="8" id="KW-1185">Reference proteome</keyword>
<gene>
    <name evidence="7" type="ORF">LUZ63_018771</name>
</gene>
<dbReference type="InterPro" id="IPR002068">
    <property type="entry name" value="A-crystallin/Hsp20_dom"/>
</dbReference>
<dbReference type="InterPro" id="IPR008978">
    <property type="entry name" value="HSP20-like_chaperone"/>
</dbReference>
<feature type="compositionally biased region" description="Polar residues" evidence="4">
    <location>
        <begin position="101"/>
        <end position="127"/>
    </location>
</feature>
<comment type="similarity">
    <text evidence="2 3">Belongs to the small heat shock protein (HSP20) family.</text>
</comment>
<dbReference type="EMBL" id="JAMQYH010000005">
    <property type="protein sequence ID" value="KAJ1687381.1"/>
    <property type="molecule type" value="Genomic_DNA"/>
</dbReference>
<dbReference type="PROSITE" id="PS01031">
    <property type="entry name" value="SHSP"/>
    <property type="match status" value="1"/>
</dbReference>
<feature type="transmembrane region" description="Helical" evidence="5">
    <location>
        <begin position="165"/>
        <end position="182"/>
    </location>
</feature>
<dbReference type="AlphaFoldDB" id="A0A9Q0C4Z2"/>
<evidence type="ECO:0000256" key="3">
    <source>
        <dbReference type="RuleBase" id="RU003616"/>
    </source>
</evidence>
<dbReference type="PANTHER" id="PTHR11527">
    <property type="entry name" value="HEAT-SHOCK PROTEIN 20 FAMILY MEMBER"/>
    <property type="match status" value="1"/>
</dbReference>
<dbReference type="CDD" id="cd00298">
    <property type="entry name" value="ACD_sHsps_p23-like"/>
    <property type="match status" value="1"/>
</dbReference>
<sequence>MAAQRSVSRMYSDIDPRCEWVQGEEFSTLLVDVSGFKKEELKAQLDTSRNLKVSGERNVEGNKWCRFQKSFQLPKACEISTIKAKFDSGVLYVMVPKTSGLAQTPHQDGNSTTTATPNGEQQPNESRGGSVEENDGYSQGEDMQQEFNNEKPVWSVARNLSKQKCVILNVVIAATLLMLVYLRRYKLADGDNIGIGNHSSSTLN</sequence>
<dbReference type="SUPFAM" id="SSF49764">
    <property type="entry name" value="HSP20-like chaperones"/>
    <property type="match status" value="1"/>
</dbReference>
<proteinExistence type="inferred from homology"/>
<keyword evidence="5" id="KW-1133">Transmembrane helix</keyword>
<accession>A0A9Q0C4Z2</accession>
<feature type="domain" description="SHSP" evidence="6">
    <location>
        <begin position="9"/>
        <end position="114"/>
    </location>
</feature>
<evidence type="ECO:0000259" key="6">
    <source>
        <dbReference type="PROSITE" id="PS01031"/>
    </source>
</evidence>
<keyword evidence="1" id="KW-0346">Stress response</keyword>
<organism evidence="7 8">
    <name type="scientific">Rhynchospora breviuscula</name>
    <dbReference type="NCBI Taxonomy" id="2022672"/>
    <lineage>
        <taxon>Eukaryota</taxon>
        <taxon>Viridiplantae</taxon>
        <taxon>Streptophyta</taxon>
        <taxon>Embryophyta</taxon>
        <taxon>Tracheophyta</taxon>
        <taxon>Spermatophyta</taxon>
        <taxon>Magnoliopsida</taxon>
        <taxon>Liliopsida</taxon>
        <taxon>Poales</taxon>
        <taxon>Cyperaceae</taxon>
        <taxon>Cyperoideae</taxon>
        <taxon>Rhynchosporeae</taxon>
        <taxon>Rhynchospora</taxon>
    </lineage>
</organism>
<evidence type="ECO:0000313" key="8">
    <source>
        <dbReference type="Proteomes" id="UP001151287"/>
    </source>
</evidence>
<keyword evidence="5" id="KW-0812">Transmembrane</keyword>
<comment type="caution">
    <text evidence="7">The sequence shown here is derived from an EMBL/GenBank/DDBJ whole genome shotgun (WGS) entry which is preliminary data.</text>
</comment>
<dbReference type="InterPro" id="IPR031107">
    <property type="entry name" value="Small_HSP"/>
</dbReference>
<feature type="region of interest" description="Disordered" evidence="4">
    <location>
        <begin position="101"/>
        <end position="142"/>
    </location>
</feature>
<evidence type="ECO:0000256" key="4">
    <source>
        <dbReference type="SAM" id="MobiDB-lite"/>
    </source>
</evidence>
<dbReference type="Gene3D" id="2.60.40.790">
    <property type="match status" value="1"/>
</dbReference>
<keyword evidence="5" id="KW-0472">Membrane</keyword>
<dbReference type="Pfam" id="PF00011">
    <property type="entry name" value="HSP20"/>
    <property type="match status" value="1"/>
</dbReference>
<evidence type="ECO:0000256" key="2">
    <source>
        <dbReference type="PROSITE-ProRule" id="PRU00285"/>
    </source>
</evidence>
<evidence type="ECO:0000313" key="7">
    <source>
        <dbReference type="EMBL" id="KAJ1687381.1"/>
    </source>
</evidence>
<protein>
    <recommendedName>
        <fullName evidence="6">SHSP domain-containing protein</fullName>
    </recommendedName>
</protein>
<evidence type="ECO:0000256" key="1">
    <source>
        <dbReference type="ARBA" id="ARBA00023016"/>
    </source>
</evidence>
<reference evidence="7" key="1">
    <citation type="journal article" date="2022" name="Cell">
        <title>Repeat-based holocentromeres influence genome architecture and karyotype evolution.</title>
        <authorList>
            <person name="Hofstatter P.G."/>
            <person name="Thangavel G."/>
            <person name="Lux T."/>
            <person name="Neumann P."/>
            <person name="Vondrak T."/>
            <person name="Novak P."/>
            <person name="Zhang M."/>
            <person name="Costa L."/>
            <person name="Castellani M."/>
            <person name="Scott A."/>
            <person name="Toegelov H."/>
            <person name="Fuchs J."/>
            <person name="Mata-Sucre Y."/>
            <person name="Dias Y."/>
            <person name="Vanzela A.L.L."/>
            <person name="Huettel B."/>
            <person name="Almeida C.C.S."/>
            <person name="Simkova H."/>
            <person name="Souza G."/>
            <person name="Pedrosa-Harand A."/>
            <person name="Macas J."/>
            <person name="Mayer K.F.X."/>
            <person name="Houben A."/>
            <person name="Marques A."/>
        </authorList>
    </citation>
    <scope>NUCLEOTIDE SEQUENCE</scope>
    <source>
        <strain evidence="7">RhyBre1mFocal</strain>
    </source>
</reference>